<sequence>MADRATPNLPSADFERTAAFYAALGFETGFRDDGWMILHRGPITLEFFLHDVDPLKTIASCCIRVGDLEGLYNSFSNVGLSDSCWATPRIGAPHEEAPGLRIFYMVDPDGNLIRCLQDRSSEAA</sequence>
<accession>A0A4Y8ZVJ1</accession>
<comment type="similarity">
    <text evidence="1">Belongs to the bleomycin resistance protein family.</text>
</comment>
<dbReference type="PRINTS" id="PR00311">
    <property type="entry name" value="BLEOMYCINRST"/>
</dbReference>
<dbReference type="InterPro" id="IPR037523">
    <property type="entry name" value="VOC_core"/>
</dbReference>
<evidence type="ECO:0000256" key="2">
    <source>
        <dbReference type="ARBA" id="ARBA00021572"/>
    </source>
</evidence>
<proteinExistence type="inferred from homology"/>
<comment type="caution">
    <text evidence="5">The sequence shown here is derived from an EMBL/GenBank/DDBJ whole genome shotgun (WGS) entry which is preliminary data.</text>
</comment>
<dbReference type="OrthoDB" id="6624781at2"/>
<evidence type="ECO:0000259" key="4">
    <source>
        <dbReference type="PROSITE" id="PS51819"/>
    </source>
</evidence>
<dbReference type="Proteomes" id="UP000298213">
    <property type="component" value="Unassembled WGS sequence"/>
</dbReference>
<evidence type="ECO:0000313" key="6">
    <source>
        <dbReference type="Proteomes" id="UP000298213"/>
    </source>
</evidence>
<protein>
    <recommendedName>
        <fullName evidence="2">Bleomycin resistance protein</fullName>
    </recommendedName>
</protein>
<keyword evidence="3" id="KW-0046">Antibiotic resistance</keyword>
<dbReference type="GO" id="GO:0046677">
    <property type="term" value="P:response to antibiotic"/>
    <property type="evidence" value="ECO:0007669"/>
    <property type="project" value="UniProtKB-KW"/>
</dbReference>
<reference evidence="5 6" key="1">
    <citation type="submission" date="2019-03" db="EMBL/GenBank/DDBJ databases">
        <title>Genome sequence of Sphingomonas sp. 17J27-24.</title>
        <authorList>
            <person name="Kim M."/>
            <person name="Maeng S."/>
            <person name="Sathiyaraj S."/>
        </authorList>
    </citation>
    <scope>NUCLEOTIDE SEQUENCE [LARGE SCALE GENOMIC DNA]</scope>
    <source>
        <strain evidence="5 6">17J27-24</strain>
    </source>
</reference>
<evidence type="ECO:0000256" key="1">
    <source>
        <dbReference type="ARBA" id="ARBA00011051"/>
    </source>
</evidence>
<dbReference type="PROSITE" id="PS51819">
    <property type="entry name" value="VOC"/>
    <property type="match status" value="1"/>
</dbReference>
<dbReference type="AlphaFoldDB" id="A0A4Y8ZVJ1"/>
<dbReference type="Gene3D" id="3.10.180.10">
    <property type="entry name" value="2,3-Dihydroxybiphenyl 1,2-Dioxygenase, domain 1"/>
    <property type="match status" value="1"/>
</dbReference>
<keyword evidence="6" id="KW-1185">Reference proteome</keyword>
<dbReference type="InterPro" id="IPR029068">
    <property type="entry name" value="Glyas_Bleomycin-R_OHBP_Dase"/>
</dbReference>
<evidence type="ECO:0000313" key="5">
    <source>
        <dbReference type="EMBL" id="TFI58456.1"/>
    </source>
</evidence>
<dbReference type="CDD" id="cd08350">
    <property type="entry name" value="BLMT_like"/>
    <property type="match status" value="1"/>
</dbReference>
<gene>
    <name evidence="5" type="ORF">E2493_10010</name>
</gene>
<dbReference type="SUPFAM" id="SSF54593">
    <property type="entry name" value="Glyoxalase/Bleomycin resistance protein/Dihydroxybiphenyl dioxygenase"/>
    <property type="match status" value="1"/>
</dbReference>
<dbReference type="InterPro" id="IPR000335">
    <property type="entry name" value="Bleomycin-R"/>
</dbReference>
<evidence type="ECO:0000256" key="3">
    <source>
        <dbReference type="ARBA" id="ARBA00023251"/>
    </source>
</evidence>
<feature type="domain" description="VOC" evidence="4">
    <location>
        <begin position="1"/>
        <end position="118"/>
    </location>
</feature>
<dbReference type="EMBL" id="SPDV01000016">
    <property type="protein sequence ID" value="TFI58456.1"/>
    <property type="molecule type" value="Genomic_DNA"/>
</dbReference>
<organism evidence="5 6">
    <name type="scientific">Sphingomonas parva</name>
    <dbReference type="NCBI Taxonomy" id="2555898"/>
    <lineage>
        <taxon>Bacteria</taxon>
        <taxon>Pseudomonadati</taxon>
        <taxon>Pseudomonadota</taxon>
        <taxon>Alphaproteobacteria</taxon>
        <taxon>Sphingomonadales</taxon>
        <taxon>Sphingomonadaceae</taxon>
        <taxon>Sphingomonas</taxon>
    </lineage>
</organism>
<dbReference type="RefSeq" id="WP_135086292.1">
    <property type="nucleotide sequence ID" value="NZ_SPDV01000016.1"/>
</dbReference>
<name>A0A4Y8ZVJ1_9SPHN</name>